<comment type="caution">
    <text evidence="1">The sequence shown here is derived from an EMBL/GenBank/DDBJ whole genome shotgun (WGS) entry which is preliminary data.</text>
</comment>
<evidence type="ECO:0000313" key="2">
    <source>
        <dbReference type="Proteomes" id="UP000032067"/>
    </source>
</evidence>
<dbReference type="OrthoDB" id="8859325at2"/>
<reference evidence="1 2" key="1">
    <citation type="submission" date="2014-12" db="EMBL/GenBank/DDBJ databases">
        <title>16Stimator: statistical estimation of ribosomal gene copy numbers from draft genome assemblies.</title>
        <authorList>
            <person name="Perisin M.A."/>
            <person name="Vetter M."/>
            <person name="Gilbert J.A."/>
            <person name="Bergelson J."/>
        </authorList>
    </citation>
    <scope>NUCLEOTIDE SEQUENCE [LARGE SCALE GENOMIC DNA]</scope>
    <source>
        <strain evidence="1 2">MEDvA23</strain>
    </source>
</reference>
<dbReference type="Proteomes" id="UP000032067">
    <property type="component" value="Unassembled WGS sequence"/>
</dbReference>
<dbReference type="AlphaFoldDB" id="A0A0D0LJV8"/>
<name>A0A0D0LJV8_VARPD</name>
<dbReference type="RefSeq" id="WP_042582447.1">
    <property type="nucleotide sequence ID" value="NZ_JXQQ01000119.1"/>
</dbReference>
<dbReference type="EMBL" id="JXQQ01000119">
    <property type="protein sequence ID" value="KIQ17755.1"/>
    <property type="molecule type" value="Genomic_DNA"/>
</dbReference>
<gene>
    <name evidence="1" type="ORF">RT97_29665</name>
</gene>
<accession>A0A0D0LJV8</accession>
<sequence>MAKSSNASTDTRCSCASSSLPTVQFKPFEWVQREGLDVSRQRHASFLNDARDVVQGTQTLAQLLSWDEDRRDATSSDAGPPPLLDACQREALQRLLAVSLGLLHAQIEAQCDALTP</sequence>
<proteinExistence type="predicted"/>
<evidence type="ECO:0000313" key="1">
    <source>
        <dbReference type="EMBL" id="KIQ17755.1"/>
    </source>
</evidence>
<organism evidence="1 2">
    <name type="scientific">Variovorax paradoxus</name>
    <dbReference type="NCBI Taxonomy" id="34073"/>
    <lineage>
        <taxon>Bacteria</taxon>
        <taxon>Pseudomonadati</taxon>
        <taxon>Pseudomonadota</taxon>
        <taxon>Betaproteobacteria</taxon>
        <taxon>Burkholderiales</taxon>
        <taxon>Comamonadaceae</taxon>
        <taxon>Variovorax</taxon>
    </lineage>
</organism>
<protein>
    <submittedName>
        <fullName evidence="1">Uncharacterized protein</fullName>
    </submittedName>
</protein>